<dbReference type="InterPro" id="IPR021131">
    <property type="entry name" value="Ribosomal_uL15/eL18"/>
</dbReference>
<evidence type="ECO:0000256" key="3">
    <source>
        <dbReference type="ARBA" id="ARBA00023274"/>
    </source>
</evidence>
<keyword evidence="4" id="KW-0694">RNA-binding</keyword>
<sequence>MKLHELQPNQPLKKKKRKGRGPGSGNGTRAGRGQDGQNSRSGGGVRPGFEGGQMPLYRRLPKRGFKNINKKQYEVINVETLNVFEDGTQVTPELLFENKLLNKNKAKDGVKILGDGELTSKLNVKAHKFTASAKEKIEAAGGSVEEIEVKKWVKPSKKETTKEN</sequence>
<dbReference type="EMBL" id="PKGS01000001">
    <property type="protein sequence ID" value="PKZ17372.1"/>
    <property type="molecule type" value="Genomic_DNA"/>
</dbReference>
<feature type="domain" description="Large ribosomal subunit protein uL15/eL18" evidence="7">
    <location>
        <begin position="75"/>
        <end position="145"/>
    </location>
</feature>
<evidence type="ECO:0000256" key="1">
    <source>
        <dbReference type="ARBA" id="ARBA00007320"/>
    </source>
</evidence>
<evidence type="ECO:0000259" key="7">
    <source>
        <dbReference type="Pfam" id="PF00828"/>
    </source>
</evidence>
<dbReference type="InterPro" id="IPR036227">
    <property type="entry name" value="Ribosomal_uL15/eL18_sf"/>
</dbReference>
<feature type="compositionally biased region" description="Gly residues" evidence="6">
    <location>
        <begin position="21"/>
        <end position="34"/>
    </location>
</feature>
<keyword evidence="4" id="KW-0699">rRNA-binding</keyword>
<keyword evidence="3 4" id="KW-0687">Ribonucleoprotein</keyword>
<comment type="function">
    <text evidence="4">Binds to the 23S rRNA.</text>
</comment>
<comment type="subunit">
    <text evidence="4">Part of the 50S ribosomal subunit.</text>
</comment>
<dbReference type="PANTHER" id="PTHR12934:SF11">
    <property type="entry name" value="LARGE RIBOSOMAL SUBUNIT PROTEIN UL15M"/>
    <property type="match status" value="1"/>
</dbReference>
<feature type="compositionally biased region" description="Gly residues" evidence="6">
    <location>
        <begin position="41"/>
        <end position="51"/>
    </location>
</feature>
<evidence type="ECO:0000313" key="9">
    <source>
        <dbReference type="EMBL" id="SUU93041.1"/>
    </source>
</evidence>
<evidence type="ECO:0000256" key="4">
    <source>
        <dbReference type="HAMAP-Rule" id="MF_01341"/>
    </source>
</evidence>
<evidence type="ECO:0000256" key="5">
    <source>
        <dbReference type="RuleBase" id="RU003888"/>
    </source>
</evidence>
<dbReference type="RefSeq" id="WP_101539533.1">
    <property type="nucleotide sequence ID" value="NZ_CALTZC010000024.1"/>
</dbReference>
<dbReference type="GO" id="GO:0019843">
    <property type="term" value="F:rRNA binding"/>
    <property type="evidence" value="ECO:0007669"/>
    <property type="project" value="UniProtKB-UniRule"/>
</dbReference>
<protein>
    <recommendedName>
        <fullName evidence="4">Large ribosomal subunit protein uL15</fullName>
    </recommendedName>
</protein>
<feature type="region of interest" description="Disordered" evidence="6">
    <location>
        <begin position="1"/>
        <end position="56"/>
    </location>
</feature>
<evidence type="ECO:0000313" key="11">
    <source>
        <dbReference type="Proteomes" id="UP000255124"/>
    </source>
</evidence>
<dbReference type="InterPro" id="IPR001196">
    <property type="entry name" value="Ribosomal_uL15_CS"/>
</dbReference>
<dbReference type="Gene3D" id="3.100.10.10">
    <property type="match status" value="1"/>
</dbReference>
<dbReference type="Pfam" id="PF00828">
    <property type="entry name" value="Ribosomal_L27A"/>
    <property type="match status" value="1"/>
</dbReference>
<keyword evidence="2 4" id="KW-0689">Ribosomal protein</keyword>
<dbReference type="PANTHER" id="PTHR12934">
    <property type="entry name" value="50S RIBOSOMAL PROTEIN L15"/>
    <property type="match status" value="1"/>
</dbReference>
<reference evidence="9 11" key="2">
    <citation type="submission" date="2018-06" db="EMBL/GenBank/DDBJ databases">
        <authorList>
            <consortium name="Pathogen Informatics"/>
            <person name="Doyle S."/>
        </authorList>
    </citation>
    <scope>NUCLEOTIDE SEQUENCE [LARGE SCALE GENOMIC DNA]</scope>
    <source>
        <strain evidence="9 11">NCTC9810</strain>
    </source>
</reference>
<dbReference type="HAMAP" id="MF_01341">
    <property type="entry name" value="Ribosomal_uL15"/>
    <property type="match status" value="1"/>
</dbReference>
<dbReference type="SUPFAM" id="SSF52080">
    <property type="entry name" value="Ribosomal proteins L15p and L18e"/>
    <property type="match status" value="1"/>
</dbReference>
<dbReference type="InterPro" id="IPR030878">
    <property type="entry name" value="Ribosomal_uL15"/>
</dbReference>
<dbReference type="GO" id="GO:0022625">
    <property type="term" value="C:cytosolic large ribosomal subunit"/>
    <property type="evidence" value="ECO:0007669"/>
    <property type="project" value="TreeGrafter"/>
</dbReference>
<evidence type="ECO:0000313" key="8">
    <source>
        <dbReference type="EMBL" id="PKZ17372.1"/>
    </source>
</evidence>
<dbReference type="Proteomes" id="UP000255124">
    <property type="component" value="Unassembled WGS sequence"/>
</dbReference>
<dbReference type="InterPro" id="IPR005749">
    <property type="entry name" value="Ribosomal_uL15_bac-type"/>
</dbReference>
<name>A0A2I1MB74_9FIRM</name>
<reference evidence="8 10" key="1">
    <citation type="submission" date="2017-12" db="EMBL/GenBank/DDBJ databases">
        <title>Phylogenetic diversity of female urinary microbiome.</title>
        <authorList>
            <person name="Thomas-White K."/>
            <person name="Wolfe A.J."/>
        </authorList>
    </citation>
    <scope>NUCLEOTIDE SEQUENCE [LARGE SCALE GENOMIC DNA]</scope>
    <source>
        <strain evidence="8 10">UMB0119</strain>
    </source>
</reference>
<dbReference type="PROSITE" id="PS00475">
    <property type="entry name" value="RIBOSOMAL_L15"/>
    <property type="match status" value="1"/>
</dbReference>
<dbReference type="OrthoDB" id="9810293at2"/>
<evidence type="ECO:0000313" key="10">
    <source>
        <dbReference type="Proteomes" id="UP000234335"/>
    </source>
</evidence>
<dbReference type="GO" id="GO:0003735">
    <property type="term" value="F:structural constituent of ribosome"/>
    <property type="evidence" value="ECO:0007669"/>
    <property type="project" value="InterPro"/>
</dbReference>
<proteinExistence type="inferred from homology"/>
<dbReference type="Proteomes" id="UP000234335">
    <property type="component" value="Unassembled WGS sequence"/>
</dbReference>
<dbReference type="EMBL" id="UFTA01000002">
    <property type="protein sequence ID" value="SUU93041.1"/>
    <property type="molecule type" value="Genomic_DNA"/>
</dbReference>
<gene>
    <name evidence="4 9" type="primary">rplO</name>
    <name evidence="8" type="ORF">CYJ34_01310</name>
    <name evidence="9" type="ORF">NCTC9810_01391</name>
</gene>
<evidence type="ECO:0000256" key="6">
    <source>
        <dbReference type="SAM" id="MobiDB-lite"/>
    </source>
</evidence>
<dbReference type="AlphaFoldDB" id="A0A2I1MB74"/>
<evidence type="ECO:0000256" key="2">
    <source>
        <dbReference type="ARBA" id="ARBA00022980"/>
    </source>
</evidence>
<dbReference type="NCBIfam" id="TIGR01071">
    <property type="entry name" value="rplO_bact"/>
    <property type="match status" value="1"/>
</dbReference>
<comment type="similarity">
    <text evidence="1 4 5">Belongs to the universal ribosomal protein uL15 family.</text>
</comment>
<dbReference type="GO" id="GO:0006412">
    <property type="term" value="P:translation"/>
    <property type="evidence" value="ECO:0007669"/>
    <property type="project" value="UniProtKB-UniRule"/>
</dbReference>
<organism evidence="8 10">
    <name type="scientific">Anaerococcus octavius</name>
    <dbReference type="NCBI Taxonomy" id="54007"/>
    <lineage>
        <taxon>Bacteria</taxon>
        <taxon>Bacillati</taxon>
        <taxon>Bacillota</taxon>
        <taxon>Tissierellia</taxon>
        <taxon>Tissierellales</taxon>
        <taxon>Peptoniphilaceae</taxon>
        <taxon>Anaerococcus</taxon>
    </lineage>
</organism>
<accession>A0A2I1MB74</accession>
<keyword evidence="10" id="KW-1185">Reference proteome</keyword>